<reference evidence="1" key="1">
    <citation type="submission" date="2021-04" db="EMBL/GenBank/DDBJ databases">
        <title>Genomes of microviruses identified in yellow-bellied marmot fecal samples.</title>
        <authorList>
            <person name="Varsani A."/>
            <person name="Kraberger S."/>
            <person name="Chatterjee A."/>
            <person name="Richet C."/>
            <person name="Fontenele R.S."/>
            <person name="Schmidlin K."/>
            <person name="Blumstein D.T."/>
        </authorList>
    </citation>
    <scope>NUCLEOTIDE SEQUENCE</scope>
    <source>
        <strain evidence="1">Mar47</strain>
    </source>
</reference>
<evidence type="ECO:0000313" key="1">
    <source>
        <dbReference type="EMBL" id="QXN75233.1"/>
    </source>
</evidence>
<organism evidence="1">
    <name type="scientific">Microvirus mar47</name>
    <dbReference type="NCBI Taxonomy" id="2851182"/>
    <lineage>
        <taxon>Viruses</taxon>
        <taxon>Monodnaviria</taxon>
        <taxon>Sangervirae</taxon>
        <taxon>Phixviricota</taxon>
        <taxon>Malgrandaviricetes</taxon>
        <taxon>Petitvirales</taxon>
        <taxon>Microviridae</taxon>
    </lineage>
</organism>
<sequence>MDKKKLYRIIELICTALVSIAGALLLDSCASTTRIITKQAAPGSQSSKISVTQETEQVISVSPRDSLVIFKKK</sequence>
<accession>A0A8F5RCR9</accession>
<proteinExistence type="predicted"/>
<protein>
    <submittedName>
        <fullName evidence="1">Uncharacterized protein</fullName>
    </submittedName>
</protein>
<dbReference type="EMBL" id="MZ089793">
    <property type="protein sequence ID" value="QXN75233.1"/>
    <property type="molecule type" value="Genomic_DNA"/>
</dbReference>
<name>A0A8F5RCR9_9VIRU</name>